<sequence length="122" mass="14151">MAKAVDAKDDSKNFFKEIWNVFTLFFERIKETKPLFTVGAEGCKDKDSMILVSNAVTTKKSWSFEDIENMILKEKGRNLVPTSTSEPIFKIIKFFFRENSSIIVKLFFEAMGSSIDRMCRRD</sequence>
<accession>A0ABV2AMH2</accession>
<proteinExistence type="predicted"/>
<comment type="caution">
    <text evidence="1">The sequence shown here is derived from an EMBL/GenBank/DDBJ whole genome shotgun (WGS) entry which is preliminary data.</text>
</comment>
<evidence type="ECO:0000313" key="1">
    <source>
        <dbReference type="EMBL" id="MES1920869.1"/>
    </source>
</evidence>
<keyword evidence="2" id="KW-1185">Reference proteome</keyword>
<reference evidence="1 2" key="1">
    <citation type="journal article" date="2024" name="BMC Biol.">
        <title>Comparative genomics of Ascetosporea gives new insight into the evolutionary basis for animal parasitism in Rhizaria.</title>
        <authorList>
            <person name="Hiltunen Thoren M."/>
            <person name="Onut-Brannstrom I."/>
            <person name="Alfjorden A."/>
            <person name="Peckova H."/>
            <person name="Swords F."/>
            <person name="Hooper C."/>
            <person name="Holzer A.S."/>
            <person name="Bass D."/>
            <person name="Burki F."/>
        </authorList>
    </citation>
    <scope>NUCLEOTIDE SEQUENCE [LARGE SCALE GENOMIC DNA]</scope>
    <source>
        <strain evidence="1">20-A016</strain>
    </source>
</reference>
<name>A0ABV2AMH2_9EUKA</name>
<gene>
    <name evidence="1" type="ORF">MHBO_002489</name>
</gene>
<dbReference type="EMBL" id="JBDODL010000920">
    <property type="protein sequence ID" value="MES1920869.1"/>
    <property type="molecule type" value="Genomic_DNA"/>
</dbReference>
<dbReference type="Proteomes" id="UP001439008">
    <property type="component" value="Unassembled WGS sequence"/>
</dbReference>
<evidence type="ECO:0000313" key="2">
    <source>
        <dbReference type="Proteomes" id="UP001439008"/>
    </source>
</evidence>
<organism evidence="1 2">
    <name type="scientific">Bonamia ostreae</name>
    <dbReference type="NCBI Taxonomy" id="126728"/>
    <lineage>
        <taxon>Eukaryota</taxon>
        <taxon>Sar</taxon>
        <taxon>Rhizaria</taxon>
        <taxon>Endomyxa</taxon>
        <taxon>Ascetosporea</taxon>
        <taxon>Haplosporida</taxon>
        <taxon>Bonamia</taxon>
    </lineage>
</organism>
<protein>
    <submittedName>
        <fullName evidence="1">Uncharacterized protein</fullName>
    </submittedName>
</protein>